<dbReference type="NCBIfam" id="TIGR02801">
    <property type="entry name" value="tolR"/>
    <property type="match status" value="1"/>
</dbReference>
<dbReference type="InterPro" id="IPR003400">
    <property type="entry name" value="ExbD"/>
</dbReference>
<keyword evidence="6 10" id="KW-0812">Transmembrane</keyword>
<evidence type="ECO:0000256" key="9">
    <source>
        <dbReference type="ARBA" id="ARBA00023306"/>
    </source>
</evidence>
<accession>A0A6B2QYY2</accession>
<evidence type="ECO:0000313" key="13">
    <source>
        <dbReference type="EMBL" id="NDY83231.1"/>
    </source>
</evidence>
<evidence type="ECO:0000256" key="12">
    <source>
        <dbReference type="SAM" id="Phobius"/>
    </source>
</evidence>
<feature type="transmembrane region" description="Helical" evidence="12">
    <location>
        <begin position="21"/>
        <end position="42"/>
    </location>
</feature>
<dbReference type="Gene3D" id="3.30.420.270">
    <property type="match status" value="1"/>
</dbReference>
<dbReference type="GO" id="GO:0005886">
    <property type="term" value="C:plasma membrane"/>
    <property type="evidence" value="ECO:0007669"/>
    <property type="project" value="UniProtKB-SubCell"/>
</dbReference>
<keyword evidence="7 12" id="KW-1133">Transmembrane helix</keyword>
<dbReference type="EMBL" id="JAAGRN010000005">
    <property type="protein sequence ID" value="NDY83231.1"/>
    <property type="molecule type" value="Genomic_DNA"/>
</dbReference>
<proteinExistence type="inferred from homology"/>
<gene>
    <name evidence="13" type="primary">tolR</name>
    <name evidence="13" type="ORF">G3I67_08300</name>
</gene>
<evidence type="ECO:0000256" key="7">
    <source>
        <dbReference type="ARBA" id="ARBA00022989"/>
    </source>
</evidence>
<evidence type="ECO:0000256" key="1">
    <source>
        <dbReference type="ARBA" id="ARBA00004162"/>
    </source>
</evidence>
<dbReference type="GO" id="GO:0051301">
    <property type="term" value="P:cell division"/>
    <property type="evidence" value="ECO:0007669"/>
    <property type="project" value="UniProtKB-KW"/>
</dbReference>
<protein>
    <submittedName>
        <fullName evidence="13">Protein TolR</fullName>
    </submittedName>
</protein>
<dbReference type="GO" id="GO:0022857">
    <property type="term" value="F:transmembrane transporter activity"/>
    <property type="evidence" value="ECO:0007669"/>
    <property type="project" value="InterPro"/>
</dbReference>
<evidence type="ECO:0000256" key="11">
    <source>
        <dbReference type="SAM" id="MobiDB-lite"/>
    </source>
</evidence>
<dbReference type="AlphaFoldDB" id="A0A6B2QYY2"/>
<dbReference type="PANTHER" id="PTHR30558:SF7">
    <property type="entry name" value="TOL-PAL SYSTEM PROTEIN TOLR"/>
    <property type="match status" value="1"/>
</dbReference>
<keyword evidence="5" id="KW-0132">Cell division</keyword>
<evidence type="ECO:0000256" key="5">
    <source>
        <dbReference type="ARBA" id="ARBA00022618"/>
    </source>
</evidence>
<sequence length="157" mass="16943">MSSVRSSSGRSGRKLKNDINVVPYIDVMLVLLVIFMVTAPLITPGVIELPSVGQASNVPQTPIEIQIAEDGKISWRKREAGSTYQPVERSSLAQTILSELKPDQPVVIAADGKVPYETVMKVMDDLRTNGVTKLGLLVDQKGNSNNAPKSGGKSNKR</sequence>
<reference evidence="13" key="1">
    <citation type="submission" date="2020-02" db="EMBL/GenBank/DDBJ databases">
        <authorList>
            <person name="Chen W.-M."/>
        </authorList>
    </citation>
    <scope>NUCLEOTIDE SEQUENCE</scope>
    <source>
        <strain evidence="13">NBD-18</strain>
    </source>
</reference>
<evidence type="ECO:0000256" key="8">
    <source>
        <dbReference type="ARBA" id="ARBA00023136"/>
    </source>
</evidence>
<comment type="similarity">
    <text evidence="2 10">Belongs to the ExbD/TolR family.</text>
</comment>
<keyword evidence="4" id="KW-0997">Cell inner membrane</keyword>
<dbReference type="Pfam" id="PF02472">
    <property type="entry name" value="ExbD"/>
    <property type="match status" value="1"/>
</dbReference>
<keyword evidence="9" id="KW-0131">Cell cycle</keyword>
<dbReference type="GO" id="GO:0015031">
    <property type="term" value="P:protein transport"/>
    <property type="evidence" value="ECO:0007669"/>
    <property type="project" value="UniProtKB-KW"/>
</dbReference>
<evidence type="ECO:0000256" key="4">
    <source>
        <dbReference type="ARBA" id="ARBA00022519"/>
    </source>
</evidence>
<dbReference type="InterPro" id="IPR014168">
    <property type="entry name" value="Tol-Pal_TolR"/>
</dbReference>
<dbReference type="RefSeq" id="WP_163654180.1">
    <property type="nucleotide sequence ID" value="NZ_JAAGRN010000005.1"/>
</dbReference>
<keyword evidence="10" id="KW-0653">Protein transport</keyword>
<dbReference type="PANTHER" id="PTHR30558">
    <property type="entry name" value="EXBD MEMBRANE COMPONENT OF PMF-DRIVEN MACROMOLECULE IMPORT SYSTEM"/>
    <property type="match status" value="1"/>
</dbReference>
<keyword evidence="10" id="KW-0813">Transport</keyword>
<name>A0A6B2QYY2_9BURK</name>
<evidence type="ECO:0000256" key="6">
    <source>
        <dbReference type="ARBA" id="ARBA00022692"/>
    </source>
</evidence>
<evidence type="ECO:0000256" key="3">
    <source>
        <dbReference type="ARBA" id="ARBA00022475"/>
    </source>
</evidence>
<organism evidence="13">
    <name type="scientific">Sheuella amnicola</name>
    <dbReference type="NCBI Taxonomy" id="2707330"/>
    <lineage>
        <taxon>Bacteria</taxon>
        <taxon>Pseudomonadati</taxon>
        <taxon>Pseudomonadota</taxon>
        <taxon>Betaproteobacteria</taxon>
        <taxon>Burkholderiales</taxon>
        <taxon>Alcaligenaceae</taxon>
        <taxon>Sheuella</taxon>
    </lineage>
</organism>
<keyword evidence="8 12" id="KW-0472">Membrane</keyword>
<feature type="region of interest" description="Disordered" evidence="11">
    <location>
        <begin position="137"/>
        <end position="157"/>
    </location>
</feature>
<evidence type="ECO:0000256" key="2">
    <source>
        <dbReference type="ARBA" id="ARBA00005811"/>
    </source>
</evidence>
<keyword evidence="3" id="KW-1003">Cell membrane</keyword>
<comment type="subcellular location">
    <subcellularLocation>
        <location evidence="1">Cell membrane</location>
        <topology evidence="1">Single-pass membrane protein</topology>
    </subcellularLocation>
    <subcellularLocation>
        <location evidence="10">Cell membrane</location>
        <topology evidence="10">Single-pass type II membrane protein</topology>
    </subcellularLocation>
</comment>
<comment type="caution">
    <text evidence="13">The sequence shown here is derived from an EMBL/GenBank/DDBJ whole genome shotgun (WGS) entry which is preliminary data.</text>
</comment>
<evidence type="ECO:0000256" key="10">
    <source>
        <dbReference type="RuleBase" id="RU003879"/>
    </source>
</evidence>